<evidence type="ECO:0000313" key="1">
    <source>
        <dbReference type="EMBL" id="KAI4312330.1"/>
    </source>
</evidence>
<comment type="caution">
    <text evidence="1">The sequence shown here is derived from an EMBL/GenBank/DDBJ whole genome shotgun (WGS) entry which is preliminary data.</text>
</comment>
<dbReference type="Proteomes" id="UP001057402">
    <property type="component" value="Chromosome 11"/>
</dbReference>
<organism evidence="1 2">
    <name type="scientific">Melastoma candidum</name>
    <dbReference type="NCBI Taxonomy" id="119954"/>
    <lineage>
        <taxon>Eukaryota</taxon>
        <taxon>Viridiplantae</taxon>
        <taxon>Streptophyta</taxon>
        <taxon>Embryophyta</taxon>
        <taxon>Tracheophyta</taxon>
        <taxon>Spermatophyta</taxon>
        <taxon>Magnoliopsida</taxon>
        <taxon>eudicotyledons</taxon>
        <taxon>Gunneridae</taxon>
        <taxon>Pentapetalae</taxon>
        <taxon>rosids</taxon>
        <taxon>malvids</taxon>
        <taxon>Myrtales</taxon>
        <taxon>Melastomataceae</taxon>
        <taxon>Melastomatoideae</taxon>
        <taxon>Melastomateae</taxon>
        <taxon>Melastoma</taxon>
    </lineage>
</organism>
<keyword evidence="2" id="KW-1185">Reference proteome</keyword>
<sequence>MPAVMVVYPQMGVLIAGIISVTIAKAGNALLLIRAAVAGGLKTPLPERTSEGRGSAAAGLENVGETGLPPLPVLKTPWRQIHVESLKSWNLLNGVAELSRTNSRTPFPHTIGGIS</sequence>
<dbReference type="EMBL" id="CM042890">
    <property type="protein sequence ID" value="KAI4312330.1"/>
    <property type="molecule type" value="Genomic_DNA"/>
</dbReference>
<accession>A0ACB9LLV2</accession>
<name>A0ACB9LLV2_9MYRT</name>
<gene>
    <name evidence="1" type="ORF">MLD38_037149</name>
</gene>
<reference evidence="2" key="1">
    <citation type="journal article" date="2023" name="Front. Plant Sci.">
        <title>Chromosomal-level genome assembly of Melastoma candidum provides insights into trichome evolution.</title>
        <authorList>
            <person name="Zhong Y."/>
            <person name="Wu W."/>
            <person name="Sun C."/>
            <person name="Zou P."/>
            <person name="Liu Y."/>
            <person name="Dai S."/>
            <person name="Zhou R."/>
        </authorList>
    </citation>
    <scope>NUCLEOTIDE SEQUENCE [LARGE SCALE GENOMIC DNA]</scope>
</reference>
<evidence type="ECO:0000313" key="2">
    <source>
        <dbReference type="Proteomes" id="UP001057402"/>
    </source>
</evidence>
<proteinExistence type="predicted"/>
<protein>
    <submittedName>
        <fullName evidence="1">Uncharacterized protein</fullName>
    </submittedName>
</protein>